<dbReference type="GO" id="GO:0019915">
    <property type="term" value="P:lipid storage"/>
    <property type="evidence" value="ECO:0007669"/>
    <property type="project" value="TreeGrafter"/>
</dbReference>
<keyword evidence="5" id="KW-1185">Reference proteome</keyword>
<proteinExistence type="inferred from homology"/>
<evidence type="ECO:0000256" key="3">
    <source>
        <dbReference type="ARBA" id="ARBA00022677"/>
    </source>
</evidence>
<name>A0A915JA72_ROMCU</name>
<dbReference type="GO" id="GO:0005829">
    <property type="term" value="C:cytosol"/>
    <property type="evidence" value="ECO:0007669"/>
    <property type="project" value="TreeGrafter"/>
</dbReference>
<sequence>MWYKRRKMAVNQQNQHHHRQNRRQHKHENDEDGKSSPTASDDSSNVRDLSHQLCFVHQIADLPLVSASLGQIFDIYEKVKKSNRILGASLHLAENGTKYAAKKVEPIRRLLDSPIVAANKFGCNQLEKLKGKFPVIQITPSELYNHGKVYYDDSYVKGAVDKAHAIVNYGQTQIVQNAINKYNNSIVKSGVDTVHSIVTYAPQKLINTSKICYNSYFKPGVEQAYTIVAYLPQQPDMAILVLTQNAFSTVANLTDFVNKRVLETFMPNILHKNVVVVVQYVHDLSESFNKRHCCERQKTLAFEFMINKLMDSDEICSMRSHLC</sequence>
<feature type="region of interest" description="Disordered" evidence="4">
    <location>
        <begin position="1"/>
        <end position="45"/>
    </location>
</feature>
<dbReference type="Pfam" id="PF03036">
    <property type="entry name" value="Perilipin"/>
    <property type="match status" value="1"/>
</dbReference>
<comment type="subcellular location">
    <subcellularLocation>
        <location evidence="1">Lipid droplet</location>
    </subcellularLocation>
</comment>
<protein>
    <submittedName>
        <fullName evidence="6">Uncharacterized protein</fullName>
    </submittedName>
</protein>
<dbReference type="InterPro" id="IPR004279">
    <property type="entry name" value="Perilipin"/>
</dbReference>
<dbReference type="WBParaSite" id="nRc.2.0.1.t23388-RA">
    <property type="protein sequence ID" value="nRc.2.0.1.t23388-RA"/>
    <property type="gene ID" value="nRc.2.0.1.g23388"/>
</dbReference>
<reference evidence="6" key="1">
    <citation type="submission" date="2022-11" db="UniProtKB">
        <authorList>
            <consortium name="WormBaseParasite"/>
        </authorList>
    </citation>
    <scope>IDENTIFICATION</scope>
</reference>
<dbReference type="GO" id="GO:0010890">
    <property type="term" value="P:positive regulation of triglyceride storage"/>
    <property type="evidence" value="ECO:0007669"/>
    <property type="project" value="TreeGrafter"/>
</dbReference>
<keyword evidence="3" id="KW-0551">Lipid droplet</keyword>
<dbReference type="AlphaFoldDB" id="A0A915JA72"/>
<organism evidence="5 6">
    <name type="scientific">Romanomermis culicivorax</name>
    <name type="common">Nematode worm</name>
    <dbReference type="NCBI Taxonomy" id="13658"/>
    <lineage>
        <taxon>Eukaryota</taxon>
        <taxon>Metazoa</taxon>
        <taxon>Ecdysozoa</taxon>
        <taxon>Nematoda</taxon>
        <taxon>Enoplea</taxon>
        <taxon>Dorylaimia</taxon>
        <taxon>Mermithida</taxon>
        <taxon>Mermithoidea</taxon>
        <taxon>Mermithidae</taxon>
        <taxon>Romanomermis</taxon>
    </lineage>
</organism>
<feature type="compositionally biased region" description="Basic residues" evidence="4">
    <location>
        <begin position="15"/>
        <end position="26"/>
    </location>
</feature>
<evidence type="ECO:0000256" key="1">
    <source>
        <dbReference type="ARBA" id="ARBA00004502"/>
    </source>
</evidence>
<evidence type="ECO:0000256" key="4">
    <source>
        <dbReference type="SAM" id="MobiDB-lite"/>
    </source>
</evidence>
<evidence type="ECO:0000313" key="5">
    <source>
        <dbReference type="Proteomes" id="UP000887565"/>
    </source>
</evidence>
<dbReference type="Proteomes" id="UP000887565">
    <property type="component" value="Unplaced"/>
</dbReference>
<dbReference type="PANTHER" id="PTHR14024">
    <property type="entry name" value="PERILIPIN"/>
    <property type="match status" value="1"/>
</dbReference>
<dbReference type="PANTHER" id="PTHR14024:SF49">
    <property type="entry name" value="LIPID STORAGE DROPLETS SURFACE-BINDING PROTEIN 1"/>
    <property type="match status" value="1"/>
</dbReference>
<evidence type="ECO:0000256" key="2">
    <source>
        <dbReference type="ARBA" id="ARBA00006311"/>
    </source>
</evidence>
<evidence type="ECO:0000313" key="6">
    <source>
        <dbReference type="WBParaSite" id="nRc.2.0.1.t23388-RA"/>
    </source>
</evidence>
<accession>A0A915JA72</accession>
<dbReference type="GO" id="GO:0005811">
    <property type="term" value="C:lipid droplet"/>
    <property type="evidence" value="ECO:0007669"/>
    <property type="project" value="UniProtKB-SubCell"/>
</dbReference>
<comment type="similarity">
    <text evidence="2">Belongs to the perilipin family.</text>
</comment>